<sequence>MASLAFPLRQTVLPIVGNKAMKLNFPVRRIYCVGQNYDSHAREMGGSTCRHKPFFFCHPTDSLATDVDNHGSADAAITIHYPPLTESYHHEVELVVALGPPAEDATISWTDARNTEGLRYTNVAVERAHEIILGYAVGLDMTRRDMQSQAKVNHQPWDLAKGADEGAVVSPLVLASDLKEAHPELFMDFNQNPSNTVRSGEMFLDVNKNERQRGNLSCMVSPVSELIAHLSKAVALRPGDIIFTGTPSGVGAVRAGDVIVAGIHGIGTLTVTVA</sequence>
<keyword evidence="5" id="KW-1185">Reference proteome</keyword>
<evidence type="ECO:0000256" key="1">
    <source>
        <dbReference type="ARBA" id="ARBA00010211"/>
    </source>
</evidence>
<dbReference type="PANTHER" id="PTHR11820">
    <property type="entry name" value="ACYLPYRUVASE"/>
    <property type="match status" value="1"/>
</dbReference>
<dbReference type="PANTHER" id="PTHR11820:SF7">
    <property type="entry name" value="ACYLPYRUVASE FAHD1, MITOCHONDRIAL"/>
    <property type="match status" value="1"/>
</dbReference>
<feature type="domain" description="Fumarylacetoacetase-like C-terminal" evidence="3">
    <location>
        <begin position="30"/>
        <end position="112"/>
    </location>
</feature>
<organism evidence="4 5">
    <name type="scientific">Leptomonas seymouri</name>
    <dbReference type="NCBI Taxonomy" id="5684"/>
    <lineage>
        <taxon>Eukaryota</taxon>
        <taxon>Discoba</taxon>
        <taxon>Euglenozoa</taxon>
        <taxon>Kinetoplastea</taxon>
        <taxon>Metakinetoplastina</taxon>
        <taxon>Trypanosomatida</taxon>
        <taxon>Trypanosomatidae</taxon>
        <taxon>Leishmaniinae</taxon>
        <taxon>Leptomonas</taxon>
    </lineage>
</organism>
<dbReference type="GO" id="GO:0018773">
    <property type="term" value="F:acetylpyruvate hydrolase activity"/>
    <property type="evidence" value="ECO:0007669"/>
    <property type="project" value="TreeGrafter"/>
</dbReference>
<comment type="similarity">
    <text evidence="1">Belongs to the FAH family.</text>
</comment>
<dbReference type="AlphaFoldDB" id="A0A0N0P8S1"/>
<dbReference type="OrthoDB" id="411064at2759"/>
<evidence type="ECO:0000256" key="2">
    <source>
        <dbReference type="ARBA" id="ARBA00022723"/>
    </source>
</evidence>
<dbReference type="Gene3D" id="3.90.850.10">
    <property type="entry name" value="Fumarylacetoacetase-like, C-terminal domain"/>
    <property type="match status" value="1"/>
</dbReference>
<dbReference type="EMBL" id="LJSK01000008">
    <property type="protein sequence ID" value="KPI90269.1"/>
    <property type="molecule type" value="Genomic_DNA"/>
</dbReference>
<gene>
    <name evidence="4" type="ORF">ABL78_0651</name>
</gene>
<reference evidence="4 5" key="1">
    <citation type="journal article" date="2015" name="PLoS Pathog.">
        <title>Leptomonas seymouri: Adaptations to the Dixenous Life Cycle Analyzed by Genome Sequencing, Transcriptome Profiling and Co-infection with Leishmania donovani.</title>
        <authorList>
            <person name="Kraeva N."/>
            <person name="Butenko A."/>
            <person name="Hlavacova J."/>
            <person name="Kostygov A."/>
            <person name="Myskova J."/>
            <person name="Grybchuk D."/>
            <person name="Lestinova T."/>
            <person name="Votypka J."/>
            <person name="Volf P."/>
            <person name="Opperdoes F."/>
            <person name="Flegontov P."/>
            <person name="Lukes J."/>
            <person name="Yurchenko V."/>
        </authorList>
    </citation>
    <scope>NUCLEOTIDE SEQUENCE [LARGE SCALE GENOMIC DNA]</scope>
    <source>
        <strain evidence="4 5">ATCC 30220</strain>
    </source>
</reference>
<name>A0A0N0P8S1_LEPSE</name>
<evidence type="ECO:0000313" key="4">
    <source>
        <dbReference type="EMBL" id="KPI90269.1"/>
    </source>
</evidence>
<dbReference type="SUPFAM" id="SSF56529">
    <property type="entry name" value="FAH"/>
    <property type="match status" value="1"/>
</dbReference>
<dbReference type="VEuPathDB" id="TriTrypDB:Lsey_0008_0560"/>
<dbReference type="Proteomes" id="UP000038009">
    <property type="component" value="Unassembled WGS sequence"/>
</dbReference>
<accession>A0A0N0P8S1</accession>
<evidence type="ECO:0000259" key="3">
    <source>
        <dbReference type="Pfam" id="PF01557"/>
    </source>
</evidence>
<comment type="caution">
    <text evidence="4">The sequence shown here is derived from an EMBL/GenBank/DDBJ whole genome shotgun (WGS) entry which is preliminary data.</text>
</comment>
<keyword evidence="2" id="KW-0479">Metal-binding</keyword>
<dbReference type="OMA" id="WNIAETI"/>
<protein>
    <recommendedName>
        <fullName evidence="3">Fumarylacetoacetase-like C-terminal domain-containing protein</fullName>
    </recommendedName>
</protein>
<dbReference type="GO" id="GO:0046872">
    <property type="term" value="F:metal ion binding"/>
    <property type="evidence" value="ECO:0007669"/>
    <property type="project" value="UniProtKB-KW"/>
</dbReference>
<feature type="domain" description="Fumarylacetoacetase-like C-terminal" evidence="3">
    <location>
        <begin position="119"/>
        <end position="273"/>
    </location>
</feature>
<dbReference type="FunFam" id="3.90.850.10:FF:000027">
    <property type="entry name" value="Fumarylacetoacetate_(FAA)_hydrolase_family_-_putative"/>
    <property type="match status" value="1"/>
</dbReference>
<dbReference type="InterPro" id="IPR036663">
    <property type="entry name" value="Fumarylacetoacetase_C_sf"/>
</dbReference>
<proteinExistence type="inferred from homology"/>
<dbReference type="Pfam" id="PF01557">
    <property type="entry name" value="FAA_hydrolase"/>
    <property type="match status" value="2"/>
</dbReference>
<dbReference type="InterPro" id="IPR011234">
    <property type="entry name" value="Fumarylacetoacetase-like_C"/>
</dbReference>
<evidence type="ECO:0000313" key="5">
    <source>
        <dbReference type="Proteomes" id="UP000038009"/>
    </source>
</evidence>